<evidence type="ECO:0000313" key="8">
    <source>
        <dbReference type="Proteomes" id="UP000220611"/>
    </source>
</evidence>
<evidence type="ECO:0000313" key="6">
    <source>
        <dbReference type="EMBL" id="PEQ23909.1"/>
    </source>
</evidence>
<dbReference type="AlphaFoldDB" id="A7VVD2"/>
<dbReference type="InterPro" id="IPR035328">
    <property type="entry name" value="DUF3048_C"/>
</dbReference>
<protein>
    <submittedName>
        <fullName evidence="6">DUF3048 domain-containing protein</fullName>
    </submittedName>
</protein>
<dbReference type="Proteomes" id="UP000003490">
    <property type="component" value="Unassembled WGS sequence"/>
</dbReference>
<dbReference type="eggNOG" id="COG1470">
    <property type="taxonomic scope" value="Bacteria"/>
</dbReference>
<gene>
    <name evidence="6" type="ORF">CH238_11025</name>
    <name evidence="5" type="ORF">CLOLEP_02544</name>
</gene>
<feature type="chain" id="PRO_5041856766" evidence="2">
    <location>
        <begin position="32"/>
        <end position="371"/>
    </location>
</feature>
<dbReference type="Pfam" id="PF11258">
    <property type="entry name" value="DUF3048"/>
    <property type="match status" value="1"/>
</dbReference>
<organism evidence="5 7">
    <name type="scientific">[Clostridium] leptum DSM 753</name>
    <dbReference type="NCBI Taxonomy" id="428125"/>
    <lineage>
        <taxon>Bacteria</taxon>
        <taxon>Bacillati</taxon>
        <taxon>Bacillota</taxon>
        <taxon>Clostridia</taxon>
        <taxon>Eubacteriales</taxon>
        <taxon>Oscillospiraceae</taxon>
        <taxon>Oscillospiraceae incertae sedis</taxon>
    </lineage>
</organism>
<name>A7VVD2_9FIRM</name>
<dbReference type="Proteomes" id="UP000220611">
    <property type="component" value="Unassembled WGS sequence"/>
</dbReference>
<comment type="caution">
    <text evidence="5">The sequence shown here is derived from an EMBL/GenBank/DDBJ whole genome shotgun (WGS) entry which is preliminary data.</text>
</comment>
<dbReference type="OrthoDB" id="9779102at2"/>
<feature type="compositionally biased region" description="Basic and acidic residues" evidence="1">
    <location>
        <begin position="40"/>
        <end position="52"/>
    </location>
</feature>
<accession>A7VVD2</accession>
<feature type="domain" description="DUF3048" evidence="4">
    <location>
        <begin position="252"/>
        <end position="359"/>
    </location>
</feature>
<reference evidence="6 8" key="3">
    <citation type="submission" date="2017-07" db="EMBL/GenBank/DDBJ databases">
        <title>Prevalence of linear plasmids in Cutibacterium (Propionibacterium) acnes isolates obtained from prostatic tissue.</title>
        <authorList>
            <person name="Davidsson S."/>
            <person name="Carlsson J."/>
            <person name="Molling P."/>
            <person name="Andren O."/>
            <person name="Andersson S.-O."/>
            <person name="Brzuszkiewicz E."/>
            <person name="Poehlein A."/>
            <person name="Al-Zeer M."/>
            <person name="Brinkmann V."/>
            <person name="Scavenius C."/>
            <person name="Nazipi S."/>
            <person name="Soderquist B."/>
            <person name="Bruggemann H."/>
        </authorList>
    </citation>
    <scope>NUCLEOTIDE SEQUENCE [LARGE SCALE GENOMIC DNA]</scope>
    <source>
        <strain evidence="6 8">DSM 753</strain>
    </source>
</reference>
<dbReference type="PROSITE" id="PS51257">
    <property type="entry name" value="PROKAR_LIPOPROTEIN"/>
    <property type="match status" value="1"/>
</dbReference>
<reference evidence="5 7" key="1">
    <citation type="submission" date="2007-08" db="EMBL/GenBank/DDBJ databases">
        <title>Draft genome sequence of Clostridium leptum (DSM 753).</title>
        <authorList>
            <person name="Sudarsanam P."/>
            <person name="Ley R."/>
            <person name="Guruge J."/>
            <person name="Turnbaugh P.J."/>
            <person name="Mahowald M."/>
            <person name="Liep D."/>
            <person name="Gordon J."/>
        </authorList>
    </citation>
    <scope>NUCLEOTIDE SEQUENCE [LARGE SCALE GENOMIC DNA]</scope>
    <source>
        <strain evidence="5 7">DSM 753</strain>
    </source>
</reference>
<feature type="domain" description="DUF3048" evidence="3">
    <location>
        <begin position="75"/>
        <end position="218"/>
    </location>
</feature>
<proteinExistence type="predicted"/>
<dbReference type="InterPro" id="IPR023158">
    <property type="entry name" value="YerB-like_sf"/>
</dbReference>
<evidence type="ECO:0000256" key="2">
    <source>
        <dbReference type="SAM" id="SignalP"/>
    </source>
</evidence>
<feature type="signal peptide" evidence="2">
    <location>
        <begin position="1"/>
        <end position="31"/>
    </location>
</feature>
<evidence type="ECO:0000313" key="5">
    <source>
        <dbReference type="EMBL" id="EDO60932.1"/>
    </source>
</evidence>
<dbReference type="EMBL" id="ABCB02000019">
    <property type="protein sequence ID" value="EDO60932.1"/>
    <property type="molecule type" value="Genomic_DNA"/>
</dbReference>
<dbReference type="SUPFAM" id="SSF159774">
    <property type="entry name" value="YerB-like"/>
    <property type="match status" value="1"/>
</dbReference>
<dbReference type="Gene3D" id="3.50.90.10">
    <property type="entry name" value="YerB-like"/>
    <property type="match status" value="1"/>
</dbReference>
<evidence type="ECO:0000313" key="7">
    <source>
        <dbReference type="Proteomes" id="UP000003490"/>
    </source>
</evidence>
<dbReference type="EMBL" id="NOXF01000009">
    <property type="protein sequence ID" value="PEQ23909.1"/>
    <property type="molecule type" value="Genomic_DNA"/>
</dbReference>
<dbReference type="Pfam" id="PF17479">
    <property type="entry name" value="DUF3048_C"/>
    <property type="match status" value="1"/>
</dbReference>
<keyword evidence="2" id="KW-0732">Signal</keyword>
<dbReference type="InterPro" id="IPR021416">
    <property type="entry name" value="DUF3048_N"/>
</dbReference>
<feature type="region of interest" description="Disordered" evidence="1">
    <location>
        <begin position="36"/>
        <end position="78"/>
    </location>
</feature>
<keyword evidence="8" id="KW-1185">Reference proteome</keyword>
<dbReference type="HOGENOM" id="CLU_045984_0_0_9"/>
<evidence type="ECO:0000256" key="1">
    <source>
        <dbReference type="SAM" id="MobiDB-lite"/>
    </source>
</evidence>
<evidence type="ECO:0000259" key="3">
    <source>
        <dbReference type="Pfam" id="PF11258"/>
    </source>
</evidence>
<evidence type="ECO:0000259" key="4">
    <source>
        <dbReference type="Pfam" id="PF17479"/>
    </source>
</evidence>
<sequence length="371" mass="40083">MDKMKRGTKAACSAALVAVMLAGGCLLQACSQQSAPADLPKTESRTASREEASSAGAVPEKGEPEEPALKGINDLTGMPMDEAKENNRPLAVMINNIDIAQPLMGVSQSDVMYECLAEGGITRIMACFKDPSGVAEIGSVRSARLYYIRIAQGMDAVYMHSGGSEDAYALLGSGVIDEFDLDTDMMWRDEWRRENLGYEHSVLTSGELLENGIASRGVRRTYEGASPESQMFSETESQVQAGGRAHWLCASFSSYKDTAFTYDAGSQAYLVGQFGEAQMDGAYNTQVARQNVLALYIPTYSPDGGLLQQMDLIGSGDGYYMSRGKIIPIAWHKDSYDTPFYYTTEAGEALIMAPGSVYVCCVPLSGSITFE</sequence>
<reference evidence="5 7" key="2">
    <citation type="submission" date="2007-08" db="EMBL/GenBank/DDBJ databases">
        <authorList>
            <person name="Fulton L."/>
            <person name="Clifton S."/>
            <person name="Fulton B."/>
            <person name="Xu J."/>
            <person name="Minx P."/>
            <person name="Pepin K.H."/>
            <person name="Johnson M."/>
            <person name="Thiruvilangam P."/>
            <person name="Bhonagiri V."/>
            <person name="Nash W.E."/>
            <person name="Wang C."/>
            <person name="Mardis E.R."/>
            <person name="Wilson R.K."/>
        </authorList>
    </citation>
    <scope>NUCLEOTIDE SEQUENCE [LARGE SCALE GENOMIC DNA]</scope>
    <source>
        <strain evidence="5 7">DSM 753</strain>
    </source>
</reference>